<comment type="catalytic activity">
    <reaction evidence="12">
        <text>Couples ATP hydrolysis with the unwinding of duplex DNA by translocating in the 3'-5' direction.</text>
        <dbReference type="EC" id="5.6.2.4"/>
    </reaction>
</comment>
<dbReference type="PANTHER" id="PTHR30580:SF0">
    <property type="entry name" value="PRIMOSOMAL PROTEIN N"/>
    <property type="match status" value="1"/>
</dbReference>
<dbReference type="Pfam" id="PF18074">
    <property type="entry name" value="PriA_C"/>
    <property type="match status" value="1"/>
</dbReference>
<dbReference type="CDD" id="cd17929">
    <property type="entry name" value="DEXHc_priA"/>
    <property type="match status" value="1"/>
</dbReference>
<dbReference type="Pfam" id="PF18319">
    <property type="entry name" value="Zn_ribbon_PriA"/>
    <property type="match status" value="1"/>
</dbReference>
<evidence type="ECO:0000256" key="10">
    <source>
        <dbReference type="ARBA" id="ARBA00023235"/>
    </source>
</evidence>
<evidence type="ECO:0000256" key="12">
    <source>
        <dbReference type="HAMAP-Rule" id="MF_00983"/>
    </source>
</evidence>
<comment type="caution">
    <text evidence="14">The sequence shown here is derived from an EMBL/GenBank/DDBJ whole genome shotgun (WGS) entry which is preliminary data.</text>
</comment>
<feature type="binding site" evidence="12">
    <location>
        <position position="403"/>
    </location>
    <ligand>
        <name>Zn(2+)</name>
        <dbReference type="ChEBI" id="CHEBI:29105"/>
        <label>1</label>
    </ligand>
</feature>
<evidence type="ECO:0000256" key="9">
    <source>
        <dbReference type="ARBA" id="ARBA00023125"/>
    </source>
</evidence>
<comment type="similarity">
    <text evidence="12">Belongs to the helicase family. PriA subfamily.</text>
</comment>
<dbReference type="GO" id="GO:0003677">
    <property type="term" value="F:DNA binding"/>
    <property type="evidence" value="ECO:0007669"/>
    <property type="project" value="UniProtKB-UniRule"/>
</dbReference>
<dbReference type="GO" id="GO:0006270">
    <property type="term" value="P:DNA replication initiation"/>
    <property type="evidence" value="ECO:0007669"/>
    <property type="project" value="TreeGrafter"/>
</dbReference>
<reference evidence="14 15" key="1">
    <citation type="submission" date="2020-08" db="EMBL/GenBank/DDBJ databases">
        <title>Genomic Encyclopedia of Type Strains, Phase IV (KMG-IV): sequencing the most valuable type-strain genomes for metagenomic binning, comparative biology and taxonomic classification.</title>
        <authorList>
            <person name="Goeker M."/>
        </authorList>
    </citation>
    <scope>NUCLEOTIDE SEQUENCE [LARGE SCALE GENOMIC DNA]</scope>
    <source>
        <strain evidence="14 15">DSM 27026</strain>
    </source>
</reference>
<comment type="function">
    <text evidence="12">Initiates the restart of stalled replication forks, which reloads the replicative helicase on sites other than the origin of replication. Recognizes and binds to abandoned replication forks and remodels them to uncover a helicase loading site. Promotes assembly of the primosome at these replication forks.</text>
</comment>
<evidence type="ECO:0000256" key="8">
    <source>
        <dbReference type="ARBA" id="ARBA00022840"/>
    </source>
</evidence>
<feature type="binding site" evidence="12">
    <location>
        <position position="363"/>
    </location>
    <ligand>
        <name>Zn(2+)</name>
        <dbReference type="ChEBI" id="CHEBI:29105"/>
        <label>1</label>
    </ligand>
</feature>
<evidence type="ECO:0000256" key="1">
    <source>
        <dbReference type="ARBA" id="ARBA00022515"/>
    </source>
</evidence>
<feature type="binding site" evidence="12">
    <location>
        <position position="372"/>
    </location>
    <ligand>
        <name>Zn(2+)</name>
        <dbReference type="ChEBI" id="CHEBI:29105"/>
        <label>2</label>
    </ligand>
</feature>
<keyword evidence="5 12" id="KW-0378">Hydrolase</keyword>
<feature type="binding site" evidence="12">
    <location>
        <position position="369"/>
    </location>
    <ligand>
        <name>Zn(2+)</name>
        <dbReference type="ChEBI" id="CHEBI:29105"/>
        <label>2</label>
    </ligand>
</feature>
<comment type="cofactor">
    <cofactor evidence="12">
        <name>Zn(2+)</name>
        <dbReference type="ChEBI" id="CHEBI:29105"/>
    </cofactor>
    <text evidence="12">Binds 2 zinc ions per subunit.</text>
</comment>
<proteinExistence type="inferred from homology"/>
<dbReference type="FunFam" id="3.40.50.300:FF:000489">
    <property type="entry name" value="Primosome assembly protein PriA"/>
    <property type="match status" value="1"/>
</dbReference>
<keyword evidence="6 12" id="KW-0347">Helicase</keyword>
<dbReference type="GO" id="GO:1990077">
    <property type="term" value="C:primosome complex"/>
    <property type="evidence" value="ECO:0007669"/>
    <property type="project" value="UniProtKB-UniRule"/>
</dbReference>
<feature type="binding site" evidence="12">
    <location>
        <position position="400"/>
    </location>
    <ligand>
        <name>Zn(2+)</name>
        <dbReference type="ChEBI" id="CHEBI:29105"/>
        <label>1</label>
    </ligand>
</feature>
<evidence type="ECO:0000313" key="14">
    <source>
        <dbReference type="EMBL" id="MBB5372984.1"/>
    </source>
</evidence>
<dbReference type="Proteomes" id="UP000553706">
    <property type="component" value="Unassembled WGS sequence"/>
</dbReference>
<dbReference type="GO" id="GO:0043138">
    <property type="term" value="F:3'-5' DNA helicase activity"/>
    <property type="evidence" value="ECO:0007669"/>
    <property type="project" value="UniProtKB-EC"/>
</dbReference>
<dbReference type="SMART" id="SM00487">
    <property type="entry name" value="DEXDc"/>
    <property type="match status" value="1"/>
</dbReference>
<keyword evidence="7 12" id="KW-0862">Zinc</keyword>
<evidence type="ECO:0000256" key="7">
    <source>
        <dbReference type="ARBA" id="ARBA00022833"/>
    </source>
</evidence>
<sequence length="651" mass="70288">MSVLLPYKFDTAFTYAADEPLAPGTLVRVPLGSRVVVGAVWDDAPDMAVKVKPIAGVYAVPPLPETTRKFIDWVAGYTLARRGDVLALGLKEQLLVAPPKRAKQFAFGGADPALPGPVLSPAQEAAATALCASVWAQKFEVTLLDGVTGSGKTEVYLEAVAEALRLGRQVMVLLPEIALSIQVLERFAARFGTAPAVWHSELTPAHRRETYRAVAEGRADVVVGARSALFLPFPKLGLIVVDEEHETAFKQEDGVMYNARDMAVVRAKFCACPVVLVSATPSLESVENAAQGRYRKLDLPSRHGGASLPKTHAIDLRQAPPERGKFLSPRLLAAMRETLERGEQAMLFLNRRGYAPLTLCRKCGHRIACPHCSAWLVEHRSHARLICHHCGHTIPKPVQCPSCEAENSFVPIGPGVERIAEEVAEAFPDTGALVMASDIIVGPAQAAEAARRINAREVGIIIGTQMVAKGWHFPLLTLVGVVDADLGLAGGDLRASEHTVQMLHQVAGRAGRAGAPGQVLLQTFAPEHPVIAALLSGDLQEFLAQEAAQRRPGHWPPFGRLAALIISATDERMADQAARDLARAAPRGQGIQVLGPAPAPIALLRGRFRRRLLLKTTREIAVQPLLRDWLARVEVPRVVRVDVDIDPVSFM</sequence>
<name>A0A840VBJ5_9PROT</name>
<dbReference type="GO" id="GO:0005524">
    <property type="term" value="F:ATP binding"/>
    <property type="evidence" value="ECO:0007669"/>
    <property type="project" value="UniProtKB-UniRule"/>
</dbReference>
<dbReference type="InterPro" id="IPR014001">
    <property type="entry name" value="Helicase_ATP-bd"/>
</dbReference>
<dbReference type="InterPro" id="IPR041236">
    <property type="entry name" value="PriA_C"/>
</dbReference>
<organism evidence="14 15">
    <name type="scientific">Acidocella aromatica</name>
    <dbReference type="NCBI Taxonomy" id="1303579"/>
    <lineage>
        <taxon>Bacteria</taxon>
        <taxon>Pseudomonadati</taxon>
        <taxon>Pseudomonadota</taxon>
        <taxon>Alphaproteobacteria</taxon>
        <taxon>Acetobacterales</taxon>
        <taxon>Acidocellaceae</taxon>
        <taxon>Acidocella</taxon>
    </lineage>
</organism>
<dbReference type="GO" id="GO:0016787">
    <property type="term" value="F:hydrolase activity"/>
    <property type="evidence" value="ECO:0007669"/>
    <property type="project" value="UniProtKB-KW"/>
</dbReference>
<dbReference type="Gene3D" id="3.40.1440.60">
    <property type="entry name" value="PriA, 3(prime) DNA-binding domain"/>
    <property type="match status" value="1"/>
</dbReference>
<evidence type="ECO:0000259" key="13">
    <source>
        <dbReference type="PROSITE" id="PS51192"/>
    </source>
</evidence>
<feature type="binding site" evidence="12">
    <location>
        <position position="390"/>
    </location>
    <ligand>
        <name>Zn(2+)</name>
        <dbReference type="ChEBI" id="CHEBI:29105"/>
        <label>2</label>
    </ligand>
</feature>
<dbReference type="PROSITE" id="PS51192">
    <property type="entry name" value="HELICASE_ATP_BIND_1"/>
    <property type="match status" value="1"/>
</dbReference>
<evidence type="ECO:0000256" key="4">
    <source>
        <dbReference type="ARBA" id="ARBA00022741"/>
    </source>
</evidence>
<dbReference type="InterPro" id="IPR027417">
    <property type="entry name" value="P-loop_NTPase"/>
</dbReference>
<dbReference type="InterPro" id="IPR042115">
    <property type="entry name" value="PriA_3primeBD_sf"/>
</dbReference>
<dbReference type="NCBIfam" id="TIGR00595">
    <property type="entry name" value="priA"/>
    <property type="match status" value="1"/>
</dbReference>
<evidence type="ECO:0000256" key="3">
    <source>
        <dbReference type="ARBA" id="ARBA00022723"/>
    </source>
</evidence>
<gene>
    <name evidence="12" type="primary">priA</name>
    <name evidence="14" type="ORF">HNP71_001235</name>
</gene>
<evidence type="ECO:0000256" key="2">
    <source>
        <dbReference type="ARBA" id="ARBA00022705"/>
    </source>
</evidence>
<dbReference type="EC" id="5.6.2.4" evidence="12"/>
<dbReference type="InterPro" id="IPR041222">
    <property type="entry name" value="PriA_3primeBD"/>
</dbReference>
<dbReference type="Pfam" id="PF17764">
    <property type="entry name" value="PriA_3primeBD"/>
    <property type="match status" value="1"/>
</dbReference>
<feature type="binding site" evidence="12">
    <location>
        <position position="360"/>
    </location>
    <ligand>
        <name>Zn(2+)</name>
        <dbReference type="ChEBI" id="CHEBI:29105"/>
        <label>1</label>
    </ligand>
</feature>
<comment type="subunit">
    <text evidence="12">Component of the replication restart primosome.</text>
</comment>
<evidence type="ECO:0000256" key="11">
    <source>
        <dbReference type="ARBA" id="ARBA00048988"/>
    </source>
</evidence>
<dbReference type="InterPro" id="IPR040498">
    <property type="entry name" value="PriA_CRR"/>
</dbReference>
<keyword evidence="10 12" id="KW-0413">Isomerase</keyword>
<dbReference type="AlphaFoldDB" id="A0A840VBJ5"/>
<dbReference type="EMBL" id="JACHFJ010000003">
    <property type="protein sequence ID" value="MBB5372984.1"/>
    <property type="molecule type" value="Genomic_DNA"/>
</dbReference>
<keyword evidence="1 12" id="KW-0639">Primosome</keyword>
<dbReference type="InterPro" id="IPR005259">
    <property type="entry name" value="PriA"/>
</dbReference>
<dbReference type="GO" id="GO:0006310">
    <property type="term" value="P:DNA recombination"/>
    <property type="evidence" value="ECO:0007669"/>
    <property type="project" value="InterPro"/>
</dbReference>
<dbReference type="PANTHER" id="PTHR30580">
    <property type="entry name" value="PRIMOSOMAL PROTEIN N"/>
    <property type="match status" value="1"/>
</dbReference>
<dbReference type="SUPFAM" id="SSF52540">
    <property type="entry name" value="P-loop containing nucleoside triphosphate hydrolases"/>
    <property type="match status" value="2"/>
</dbReference>
<keyword evidence="4 12" id="KW-0547">Nucleotide-binding</keyword>
<dbReference type="GO" id="GO:0006269">
    <property type="term" value="P:DNA replication, synthesis of primer"/>
    <property type="evidence" value="ECO:0007669"/>
    <property type="project" value="UniProtKB-KW"/>
</dbReference>
<keyword evidence="3 12" id="KW-0479">Metal-binding</keyword>
<dbReference type="Pfam" id="PF00270">
    <property type="entry name" value="DEAD"/>
    <property type="match status" value="1"/>
</dbReference>
<dbReference type="Gene3D" id="3.40.50.300">
    <property type="entry name" value="P-loop containing nucleotide triphosphate hydrolases"/>
    <property type="match status" value="2"/>
</dbReference>
<dbReference type="GO" id="GO:0006302">
    <property type="term" value="P:double-strand break repair"/>
    <property type="evidence" value="ECO:0007669"/>
    <property type="project" value="InterPro"/>
</dbReference>
<keyword evidence="15" id="KW-1185">Reference proteome</keyword>
<dbReference type="HAMAP" id="MF_00983">
    <property type="entry name" value="PriA"/>
    <property type="match status" value="1"/>
</dbReference>
<protein>
    <recommendedName>
        <fullName evidence="12">Replication restart protein PriA</fullName>
    </recommendedName>
    <alternativeName>
        <fullName evidence="12">ATP-dependent DNA helicase PriA</fullName>
        <ecNumber evidence="12">5.6.2.4</ecNumber>
    </alternativeName>
    <alternativeName>
        <fullName evidence="12">DNA 3'-5' helicase PriA</fullName>
    </alternativeName>
</protein>
<dbReference type="GO" id="GO:0008270">
    <property type="term" value="F:zinc ion binding"/>
    <property type="evidence" value="ECO:0007669"/>
    <property type="project" value="UniProtKB-UniRule"/>
</dbReference>
<dbReference type="NCBIfam" id="NF004070">
    <property type="entry name" value="PRK05580.2-2"/>
    <property type="match status" value="1"/>
</dbReference>
<feature type="domain" description="Helicase ATP-binding" evidence="13">
    <location>
        <begin position="133"/>
        <end position="299"/>
    </location>
</feature>
<evidence type="ECO:0000256" key="6">
    <source>
        <dbReference type="ARBA" id="ARBA00022806"/>
    </source>
</evidence>
<comment type="catalytic activity">
    <reaction evidence="11 12">
        <text>ATP + H2O = ADP + phosphate + H(+)</text>
        <dbReference type="Rhea" id="RHEA:13065"/>
        <dbReference type="ChEBI" id="CHEBI:15377"/>
        <dbReference type="ChEBI" id="CHEBI:15378"/>
        <dbReference type="ChEBI" id="CHEBI:30616"/>
        <dbReference type="ChEBI" id="CHEBI:43474"/>
        <dbReference type="ChEBI" id="CHEBI:456216"/>
        <dbReference type="EC" id="5.6.2.4"/>
    </reaction>
</comment>
<evidence type="ECO:0000256" key="5">
    <source>
        <dbReference type="ARBA" id="ARBA00022801"/>
    </source>
</evidence>
<dbReference type="InterPro" id="IPR011545">
    <property type="entry name" value="DEAD/DEAH_box_helicase_dom"/>
</dbReference>
<accession>A0A840VBJ5</accession>
<feature type="binding site" evidence="12">
    <location>
        <position position="387"/>
    </location>
    <ligand>
        <name>Zn(2+)</name>
        <dbReference type="ChEBI" id="CHEBI:29105"/>
        <label>2</label>
    </ligand>
</feature>
<keyword evidence="2 12" id="KW-0235">DNA replication</keyword>
<keyword evidence="8 12" id="KW-0067">ATP-binding</keyword>
<evidence type="ECO:0000313" key="15">
    <source>
        <dbReference type="Proteomes" id="UP000553706"/>
    </source>
</evidence>
<keyword evidence="9 12" id="KW-0238">DNA-binding</keyword>